<protein>
    <submittedName>
        <fullName evidence="3">TPR-REGION domain-containing protein</fullName>
    </submittedName>
</protein>
<name>A0A8H6WA79_9AGAR</name>
<dbReference type="SUPFAM" id="SSF48452">
    <property type="entry name" value="TPR-like"/>
    <property type="match status" value="1"/>
</dbReference>
<comment type="caution">
    <text evidence="3">The sequence shown here is derived from an EMBL/GenBank/DDBJ whole genome shotgun (WGS) entry which is preliminary data.</text>
</comment>
<keyword evidence="4" id="KW-1185">Reference proteome</keyword>
<dbReference type="EMBL" id="JACAZF010000004">
    <property type="protein sequence ID" value="KAF7307353.1"/>
    <property type="molecule type" value="Genomic_DNA"/>
</dbReference>
<evidence type="ECO:0000313" key="4">
    <source>
        <dbReference type="Proteomes" id="UP000636479"/>
    </source>
</evidence>
<dbReference type="InterPro" id="IPR011990">
    <property type="entry name" value="TPR-like_helical_dom_sf"/>
</dbReference>
<dbReference type="PANTHER" id="PTHR45831">
    <property type="entry name" value="LD24721P"/>
    <property type="match status" value="1"/>
</dbReference>
<keyword evidence="1" id="KW-0677">Repeat</keyword>
<dbReference type="GO" id="GO:0072380">
    <property type="term" value="C:TRC complex"/>
    <property type="evidence" value="ECO:0007669"/>
    <property type="project" value="TreeGrafter"/>
</dbReference>
<evidence type="ECO:0000256" key="2">
    <source>
        <dbReference type="ARBA" id="ARBA00022803"/>
    </source>
</evidence>
<organism evidence="3 4">
    <name type="scientific">Mycena indigotica</name>
    <dbReference type="NCBI Taxonomy" id="2126181"/>
    <lineage>
        <taxon>Eukaryota</taxon>
        <taxon>Fungi</taxon>
        <taxon>Dikarya</taxon>
        <taxon>Basidiomycota</taxon>
        <taxon>Agaricomycotina</taxon>
        <taxon>Agaricomycetes</taxon>
        <taxon>Agaricomycetidae</taxon>
        <taxon>Agaricales</taxon>
        <taxon>Marasmiineae</taxon>
        <taxon>Mycenaceae</taxon>
        <taxon>Mycena</taxon>
    </lineage>
</organism>
<dbReference type="GeneID" id="59344596"/>
<dbReference type="SMART" id="SM00028">
    <property type="entry name" value="TPR"/>
    <property type="match status" value="2"/>
</dbReference>
<dbReference type="RefSeq" id="XP_037222372.1">
    <property type="nucleotide sequence ID" value="XM_037362080.1"/>
</dbReference>
<evidence type="ECO:0000256" key="1">
    <source>
        <dbReference type="ARBA" id="ARBA00022737"/>
    </source>
</evidence>
<reference evidence="3" key="1">
    <citation type="submission" date="2020-05" db="EMBL/GenBank/DDBJ databases">
        <title>Mycena genomes resolve the evolution of fungal bioluminescence.</title>
        <authorList>
            <person name="Tsai I.J."/>
        </authorList>
    </citation>
    <scope>NUCLEOTIDE SEQUENCE</scope>
    <source>
        <strain evidence="3">171206Taipei</strain>
    </source>
</reference>
<proteinExistence type="predicted"/>
<keyword evidence="2" id="KW-0802">TPR repeat</keyword>
<dbReference type="InterPro" id="IPR019734">
    <property type="entry name" value="TPR_rpt"/>
</dbReference>
<dbReference type="AlphaFoldDB" id="A0A8H6WA79"/>
<dbReference type="Gene3D" id="1.25.40.10">
    <property type="entry name" value="Tetratricopeptide repeat domain"/>
    <property type="match status" value="1"/>
</dbReference>
<dbReference type="OrthoDB" id="2423701at2759"/>
<dbReference type="GO" id="GO:0060090">
    <property type="term" value="F:molecular adaptor activity"/>
    <property type="evidence" value="ECO:0007669"/>
    <property type="project" value="TreeGrafter"/>
</dbReference>
<dbReference type="Proteomes" id="UP000636479">
    <property type="component" value="Unassembled WGS sequence"/>
</dbReference>
<dbReference type="InterPro" id="IPR047150">
    <property type="entry name" value="SGT"/>
</dbReference>
<accession>A0A8H6WA79</accession>
<dbReference type="PANTHER" id="PTHR45831:SF2">
    <property type="entry name" value="LD24721P"/>
    <property type="match status" value="1"/>
</dbReference>
<evidence type="ECO:0000313" key="3">
    <source>
        <dbReference type="EMBL" id="KAF7307353.1"/>
    </source>
</evidence>
<gene>
    <name evidence="3" type="ORF">MIND_00529300</name>
</gene>
<dbReference type="GO" id="GO:0006620">
    <property type="term" value="P:post-translational protein targeting to endoplasmic reticulum membrane"/>
    <property type="evidence" value="ECO:0007669"/>
    <property type="project" value="TreeGrafter"/>
</dbReference>
<dbReference type="GO" id="GO:0016020">
    <property type="term" value="C:membrane"/>
    <property type="evidence" value="ECO:0007669"/>
    <property type="project" value="TreeGrafter"/>
</dbReference>
<sequence length="557" mass="63208">MDELQLHVDTVNTLKLEGNDLYKKQDFTAASQKYTEAINACKDNKTLAILHSNRAAVSTKLNDYLHAIIDGQTATKADPDYMKGYIRTGTAASAVGMWDVSLRSWRMALGLITDSDPLLKVMCKAHIDAAEAAQTKRQKEISRVTYKPGSRAGQVMPWVRAKRLWEQNRLPLQSSGNVILRATVAFEAALTDLKRLNMKGRMIISAEKKVLEKLTNAVLCDQRVFHVEDGSNFFRNMQQQIIAEMTGFNGWPDSTPVELMKQIPKRLRASDWDTVRPAVAITIRAWIWRAYMEANMGGAGTADQFYKWVIDMLEWGLRTYANVPTEDRGAIFATTFLRAVRNLRLDNLIGLYGDKGAKCSYTLDDIVELARDLKSETEASEGEMPSEGKGFFDAFWTYPLASAISVIGWYHMERGHEHVSRAERAKNQDTGLAIFEDAVTEYTQSAQWYIQAAETYPPDDEYHPYLLAVALEAYWRGHAPLRITIPLARRVQEATPKAMEIWEATMNSEKSRSQLEQVDQFLKRCDAEIAKGKWTLDDSFGGGYELRPKTWKMRQKE</sequence>